<sequence length="76" mass="7927">MLERLGIHALRVFEAEIKAGASNGLAKDEPTELFVDAEDAEAPSAKGKGKARTETKGVATIGPNKLGLYGNRSAST</sequence>
<dbReference type="InParanoid" id="K5W118"/>
<dbReference type="EMBL" id="JH930475">
    <property type="protein sequence ID" value="EKM52589.1"/>
    <property type="molecule type" value="Genomic_DNA"/>
</dbReference>
<dbReference type="OrthoDB" id="267048at2759"/>
<accession>K5W118</accession>
<dbReference type="GeneID" id="18917893"/>
<dbReference type="AlphaFoldDB" id="K5W118"/>
<evidence type="ECO:0000313" key="2">
    <source>
        <dbReference type="Proteomes" id="UP000008370"/>
    </source>
</evidence>
<organism evidence="1 2">
    <name type="scientific">Phanerochaete carnosa (strain HHB-10118-sp)</name>
    <name type="common">White-rot fungus</name>
    <name type="synonym">Peniophora carnosa</name>
    <dbReference type="NCBI Taxonomy" id="650164"/>
    <lineage>
        <taxon>Eukaryota</taxon>
        <taxon>Fungi</taxon>
        <taxon>Dikarya</taxon>
        <taxon>Basidiomycota</taxon>
        <taxon>Agaricomycotina</taxon>
        <taxon>Agaricomycetes</taxon>
        <taxon>Polyporales</taxon>
        <taxon>Phanerochaetaceae</taxon>
        <taxon>Phanerochaete</taxon>
    </lineage>
</organism>
<name>K5W118_PHACS</name>
<dbReference type="HOGENOM" id="CLU_2655300_0_0_1"/>
<dbReference type="KEGG" id="pco:PHACADRAFT_261109"/>
<gene>
    <name evidence="1" type="ORF">PHACADRAFT_261109</name>
</gene>
<reference evidence="1 2" key="1">
    <citation type="journal article" date="2012" name="BMC Genomics">
        <title>Comparative genomics of the white-rot fungi, Phanerochaete carnosa and P. chrysosporium, to elucidate the genetic basis of the distinct wood types they colonize.</title>
        <authorList>
            <person name="Suzuki H."/>
            <person name="MacDonald J."/>
            <person name="Syed K."/>
            <person name="Salamov A."/>
            <person name="Hori C."/>
            <person name="Aerts A."/>
            <person name="Henrissat B."/>
            <person name="Wiebenga A."/>
            <person name="vanKuyk P.A."/>
            <person name="Barry K."/>
            <person name="Lindquist E."/>
            <person name="LaButti K."/>
            <person name="Lapidus A."/>
            <person name="Lucas S."/>
            <person name="Coutinho P."/>
            <person name="Gong Y."/>
            <person name="Samejima M."/>
            <person name="Mahadevan R."/>
            <person name="Abou-Zaid M."/>
            <person name="de Vries R.P."/>
            <person name="Igarashi K."/>
            <person name="Yadav J.S."/>
            <person name="Grigoriev I.V."/>
            <person name="Master E.R."/>
        </authorList>
    </citation>
    <scope>NUCLEOTIDE SEQUENCE [LARGE SCALE GENOMIC DNA]</scope>
    <source>
        <strain evidence="1 2">HHB-10118-sp</strain>
    </source>
</reference>
<proteinExistence type="predicted"/>
<keyword evidence="2" id="KW-1185">Reference proteome</keyword>
<evidence type="ECO:0000313" key="1">
    <source>
        <dbReference type="EMBL" id="EKM52589.1"/>
    </source>
</evidence>
<protein>
    <submittedName>
        <fullName evidence="1">Uncharacterized protein</fullName>
    </submittedName>
</protein>
<dbReference type="Proteomes" id="UP000008370">
    <property type="component" value="Unassembled WGS sequence"/>
</dbReference>
<dbReference type="RefSeq" id="XP_007398931.1">
    <property type="nucleotide sequence ID" value="XM_007398869.1"/>
</dbReference>